<dbReference type="RefSeq" id="XP_007740512.1">
    <property type="nucleotide sequence ID" value="XM_007742322.1"/>
</dbReference>
<dbReference type="GeneID" id="19186439"/>
<gene>
    <name evidence="1" type="ORF">A1O5_01706</name>
</gene>
<evidence type="ECO:0000313" key="2">
    <source>
        <dbReference type="Proteomes" id="UP000019471"/>
    </source>
</evidence>
<organism evidence="1 2">
    <name type="scientific">Cladophialophora psammophila CBS 110553</name>
    <dbReference type="NCBI Taxonomy" id="1182543"/>
    <lineage>
        <taxon>Eukaryota</taxon>
        <taxon>Fungi</taxon>
        <taxon>Dikarya</taxon>
        <taxon>Ascomycota</taxon>
        <taxon>Pezizomycotina</taxon>
        <taxon>Eurotiomycetes</taxon>
        <taxon>Chaetothyriomycetidae</taxon>
        <taxon>Chaetothyriales</taxon>
        <taxon>Herpotrichiellaceae</taxon>
        <taxon>Cladophialophora</taxon>
    </lineage>
</organism>
<reference evidence="1 2" key="1">
    <citation type="submission" date="2013-03" db="EMBL/GenBank/DDBJ databases">
        <title>The Genome Sequence of Cladophialophora psammophila CBS 110553.</title>
        <authorList>
            <consortium name="The Broad Institute Genomics Platform"/>
            <person name="Cuomo C."/>
            <person name="de Hoog S."/>
            <person name="Gorbushina A."/>
            <person name="Walker B."/>
            <person name="Young S.K."/>
            <person name="Zeng Q."/>
            <person name="Gargeya S."/>
            <person name="Fitzgerald M."/>
            <person name="Haas B."/>
            <person name="Abouelleil A."/>
            <person name="Allen A.W."/>
            <person name="Alvarado L."/>
            <person name="Arachchi H.M."/>
            <person name="Berlin A.M."/>
            <person name="Chapman S.B."/>
            <person name="Gainer-Dewar J."/>
            <person name="Goldberg J."/>
            <person name="Griggs A."/>
            <person name="Gujja S."/>
            <person name="Hansen M."/>
            <person name="Howarth C."/>
            <person name="Imamovic A."/>
            <person name="Ireland A."/>
            <person name="Larimer J."/>
            <person name="McCowan C."/>
            <person name="Murphy C."/>
            <person name="Pearson M."/>
            <person name="Poon T.W."/>
            <person name="Priest M."/>
            <person name="Roberts A."/>
            <person name="Saif S."/>
            <person name="Shea T."/>
            <person name="Sisk P."/>
            <person name="Sykes S."/>
            <person name="Wortman J."/>
            <person name="Nusbaum C."/>
            <person name="Birren B."/>
        </authorList>
    </citation>
    <scope>NUCLEOTIDE SEQUENCE [LARGE SCALE GENOMIC DNA]</scope>
    <source>
        <strain evidence="1 2">CBS 110553</strain>
    </source>
</reference>
<dbReference type="HOGENOM" id="CLU_2440675_0_0_1"/>
<accession>W9XCH1</accession>
<name>W9XCH1_9EURO</name>
<protein>
    <submittedName>
        <fullName evidence="1">Uncharacterized protein</fullName>
    </submittedName>
</protein>
<evidence type="ECO:0000313" key="1">
    <source>
        <dbReference type="EMBL" id="EXJ75010.1"/>
    </source>
</evidence>
<dbReference type="Proteomes" id="UP000019471">
    <property type="component" value="Unassembled WGS sequence"/>
</dbReference>
<sequence>MAEAPAAMGIVATFAGVISARLTRSRSLYDFAHILGLASDVESPAADVTTAQDIIDQGKIVSNDLGKAVTNLLGGKSRPDFLISVKWYLK</sequence>
<dbReference type="AlphaFoldDB" id="W9XCH1"/>
<comment type="caution">
    <text evidence="1">The sequence shown here is derived from an EMBL/GenBank/DDBJ whole genome shotgun (WGS) entry which is preliminary data.</text>
</comment>
<dbReference type="EMBL" id="AMGX01000002">
    <property type="protein sequence ID" value="EXJ75010.1"/>
    <property type="molecule type" value="Genomic_DNA"/>
</dbReference>
<keyword evidence="2" id="KW-1185">Reference proteome</keyword>
<proteinExistence type="predicted"/>